<dbReference type="SUPFAM" id="SSF51430">
    <property type="entry name" value="NAD(P)-linked oxidoreductase"/>
    <property type="match status" value="1"/>
</dbReference>
<organism evidence="1 2">
    <name type="scientific">Paraphoma chrysanthemicola</name>
    <dbReference type="NCBI Taxonomy" id="798071"/>
    <lineage>
        <taxon>Eukaryota</taxon>
        <taxon>Fungi</taxon>
        <taxon>Dikarya</taxon>
        <taxon>Ascomycota</taxon>
        <taxon>Pezizomycotina</taxon>
        <taxon>Dothideomycetes</taxon>
        <taxon>Pleosporomycetidae</taxon>
        <taxon>Pleosporales</taxon>
        <taxon>Pleosporineae</taxon>
        <taxon>Phaeosphaeriaceae</taxon>
        <taxon>Paraphoma</taxon>
    </lineage>
</organism>
<dbReference type="AlphaFoldDB" id="A0A8K0R8I1"/>
<accession>A0A8K0R8I1</accession>
<sequence>MASMTLHDIAYVAFSALGHGWLVNNFDYSSPDDFTPDDVRRTVAKFQGGSYHKNKDTVVQIQKLAKRKGCTTPQPALMSIASQESARIRRHASPGYPRPQKQVLPVLYSTGMGTYSSVCTNTMLRSNARAQRAIIVYRITSRK</sequence>
<protein>
    <submittedName>
        <fullName evidence="1">Uncharacterized protein</fullName>
    </submittedName>
</protein>
<evidence type="ECO:0000313" key="2">
    <source>
        <dbReference type="Proteomes" id="UP000813461"/>
    </source>
</evidence>
<dbReference type="EMBL" id="JAGMVJ010000006">
    <property type="protein sequence ID" value="KAH7089410.1"/>
    <property type="molecule type" value="Genomic_DNA"/>
</dbReference>
<dbReference type="Gene3D" id="3.20.20.100">
    <property type="entry name" value="NADP-dependent oxidoreductase domain"/>
    <property type="match status" value="1"/>
</dbReference>
<comment type="caution">
    <text evidence="1">The sequence shown here is derived from an EMBL/GenBank/DDBJ whole genome shotgun (WGS) entry which is preliminary data.</text>
</comment>
<reference evidence="1" key="1">
    <citation type="journal article" date="2021" name="Nat. Commun.">
        <title>Genetic determinants of endophytism in the Arabidopsis root mycobiome.</title>
        <authorList>
            <person name="Mesny F."/>
            <person name="Miyauchi S."/>
            <person name="Thiergart T."/>
            <person name="Pickel B."/>
            <person name="Atanasova L."/>
            <person name="Karlsson M."/>
            <person name="Huettel B."/>
            <person name="Barry K.W."/>
            <person name="Haridas S."/>
            <person name="Chen C."/>
            <person name="Bauer D."/>
            <person name="Andreopoulos W."/>
            <person name="Pangilinan J."/>
            <person name="LaButti K."/>
            <person name="Riley R."/>
            <person name="Lipzen A."/>
            <person name="Clum A."/>
            <person name="Drula E."/>
            <person name="Henrissat B."/>
            <person name="Kohler A."/>
            <person name="Grigoriev I.V."/>
            <person name="Martin F.M."/>
            <person name="Hacquard S."/>
        </authorList>
    </citation>
    <scope>NUCLEOTIDE SEQUENCE</scope>
    <source>
        <strain evidence="1">MPI-SDFR-AT-0120</strain>
    </source>
</reference>
<name>A0A8K0R8I1_9PLEO</name>
<evidence type="ECO:0000313" key="1">
    <source>
        <dbReference type="EMBL" id="KAH7089410.1"/>
    </source>
</evidence>
<dbReference type="OrthoDB" id="37537at2759"/>
<proteinExistence type="predicted"/>
<gene>
    <name evidence="1" type="ORF">FB567DRAFT_520729</name>
</gene>
<dbReference type="Proteomes" id="UP000813461">
    <property type="component" value="Unassembled WGS sequence"/>
</dbReference>
<keyword evidence="2" id="KW-1185">Reference proteome</keyword>
<dbReference type="InterPro" id="IPR036812">
    <property type="entry name" value="NAD(P)_OxRdtase_dom_sf"/>
</dbReference>